<dbReference type="GO" id="GO:0046872">
    <property type="term" value="F:metal ion binding"/>
    <property type="evidence" value="ECO:0007669"/>
    <property type="project" value="UniProtKB-KW"/>
</dbReference>
<proteinExistence type="inferred from homology"/>
<organism evidence="12 13">
    <name type="scientific">Paraburkholderia caribensis MBA4</name>
    <dbReference type="NCBI Taxonomy" id="1323664"/>
    <lineage>
        <taxon>Bacteria</taxon>
        <taxon>Pseudomonadati</taxon>
        <taxon>Pseudomonadota</taxon>
        <taxon>Betaproteobacteria</taxon>
        <taxon>Burkholderiales</taxon>
        <taxon>Burkholderiaceae</taxon>
        <taxon>Paraburkholderia</taxon>
    </lineage>
</organism>
<evidence type="ECO:0000256" key="3">
    <source>
        <dbReference type="ARBA" id="ARBA00005893"/>
    </source>
</evidence>
<dbReference type="SFLD" id="SFLDG01138">
    <property type="entry name" value="C1.6.2:_Deoxy-d-mannose-octulo"/>
    <property type="match status" value="1"/>
</dbReference>
<dbReference type="InterPro" id="IPR050793">
    <property type="entry name" value="CMP-NeuNAc_synthase"/>
</dbReference>
<keyword evidence="9 11" id="KW-0460">Magnesium</keyword>
<evidence type="ECO:0000313" key="13">
    <source>
        <dbReference type="Proteomes" id="UP000019146"/>
    </source>
</evidence>
<dbReference type="EMBL" id="CP012746">
    <property type="protein sequence ID" value="ALL63138.1"/>
    <property type="molecule type" value="Genomic_DNA"/>
</dbReference>
<evidence type="ECO:0000256" key="1">
    <source>
        <dbReference type="ARBA" id="ARBA00000898"/>
    </source>
</evidence>
<feature type="binding site" evidence="11">
    <location>
        <position position="20"/>
    </location>
    <ligand>
        <name>Mg(2+)</name>
        <dbReference type="ChEBI" id="CHEBI:18420"/>
    </ligand>
</feature>
<comment type="cofactor">
    <cofactor evidence="2 11">
        <name>Mg(2+)</name>
        <dbReference type="ChEBI" id="CHEBI:18420"/>
    </cofactor>
</comment>
<evidence type="ECO:0000256" key="5">
    <source>
        <dbReference type="ARBA" id="ARBA00013066"/>
    </source>
</evidence>
<dbReference type="FunFam" id="3.40.50.1000:FF:000029">
    <property type="entry name" value="3-deoxy-D-manno-octulosonate 8-phosphate phosphatase KdsC"/>
    <property type="match status" value="1"/>
</dbReference>
<dbReference type="GeneID" id="69967426"/>
<dbReference type="PIRSF" id="PIRSF006118">
    <property type="entry name" value="KDO8-P_Ptase"/>
    <property type="match status" value="1"/>
</dbReference>
<dbReference type="SFLD" id="SFLDS00003">
    <property type="entry name" value="Haloacid_Dehalogenase"/>
    <property type="match status" value="1"/>
</dbReference>
<evidence type="ECO:0000313" key="12">
    <source>
        <dbReference type="EMBL" id="ALL63138.1"/>
    </source>
</evidence>
<dbReference type="SFLD" id="SFLDG01136">
    <property type="entry name" value="C1.6:_Phosphoserine_Phosphatas"/>
    <property type="match status" value="1"/>
</dbReference>
<dbReference type="GO" id="GO:0008781">
    <property type="term" value="F:N-acylneuraminate cytidylyltransferase activity"/>
    <property type="evidence" value="ECO:0007669"/>
    <property type="project" value="TreeGrafter"/>
</dbReference>
<evidence type="ECO:0000256" key="2">
    <source>
        <dbReference type="ARBA" id="ARBA00001946"/>
    </source>
</evidence>
<gene>
    <name evidence="12" type="ORF">K788_0004006</name>
</gene>
<dbReference type="KEGG" id="bcai:K788_0004006"/>
<comment type="catalytic activity">
    <reaction evidence="1">
        <text>3-deoxy-alpha-D-manno-2-octulosonate-8-phosphate + H2O = 3-deoxy-alpha-D-manno-oct-2-ulosonate + phosphate</text>
        <dbReference type="Rhea" id="RHEA:11500"/>
        <dbReference type="ChEBI" id="CHEBI:15377"/>
        <dbReference type="ChEBI" id="CHEBI:43474"/>
        <dbReference type="ChEBI" id="CHEBI:85985"/>
        <dbReference type="ChEBI" id="CHEBI:85986"/>
        <dbReference type="EC" id="3.1.3.45"/>
    </reaction>
</comment>
<reference evidence="12 13" key="1">
    <citation type="journal article" date="2014" name="Genome Announc.">
        <title>Draft Genome Sequence of the Haloacid-Degrading Burkholderia caribensis Strain MBA4.</title>
        <authorList>
            <person name="Pan Y."/>
            <person name="Kong K.F."/>
            <person name="Tsang J.S."/>
        </authorList>
    </citation>
    <scope>NUCLEOTIDE SEQUENCE [LARGE SCALE GENOMIC DNA]</scope>
    <source>
        <strain evidence="12 13">MBA4</strain>
    </source>
</reference>
<dbReference type="InterPro" id="IPR036412">
    <property type="entry name" value="HAD-like_sf"/>
</dbReference>
<keyword evidence="7 11" id="KW-0479">Metal-binding</keyword>
<accession>A0A0P0R590</accession>
<evidence type="ECO:0000256" key="7">
    <source>
        <dbReference type="ARBA" id="ARBA00022723"/>
    </source>
</evidence>
<dbReference type="SUPFAM" id="SSF56784">
    <property type="entry name" value="HAD-like"/>
    <property type="match status" value="1"/>
</dbReference>
<name>A0A0P0R590_9BURK</name>
<keyword evidence="8 12" id="KW-0378">Hydrolase</keyword>
<dbReference type="Proteomes" id="UP000019146">
    <property type="component" value="Chromosome 1"/>
</dbReference>
<dbReference type="AlphaFoldDB" id="A0A0P0R590"/>
<dbReference type="EC" id="3.1.3.45" evidence="5"/>
<protein>
    <recommendedName>
        <fullName evidence="6">3-deoxy-D-manno-octulosonate 8-phosphate phosphatase KdsC</fullName>
        <ecNumber evidence="5">3.1.3.45</ecNumber>
    </recommendedName>
    <alternativeName>
        <fullName evidence="10">KDO 8-P phosphatase</fullName>
    </alternativeName>
</protein>
<feature type="binding site" evidence="11">
    <location>
        <position position="113"/>
    </location>
    <ligand>
        <name>Mg(2+)</name>
        <dbReference type="ChEBI" id="CHEBI:18420"/>
    </ligand>
</feature>
<evidence type="ECO:0000256" key="4">
    <source>
        <dbReference type="ARBA" id="ARBA00011881"/>
    </source>
</evidence>
<dbReference type="PANTHER" id="PTHR21485:SF3">
    <property type="entry name" value="N-ACYLNEURAMINATE CYTIDYLYLTRANSFERASE"/>
    <property type="match status" value="1"/>
</dbReference>
<evidence type="ECO:0000256" key="6">
    <source>
        <dbReference type="ARBA" id="ARBA00020092"/>
    </source>
</evidence>
<feature type="binding site" evidence="11">
    <location>
        <position position="22"/>
    </location>
    <ligand>
        <name>substrate</name>
    </ligand>
</feature>
<dbReference type="RefSeq" id="WP_035986716.1">
    <property type="nucleotide sequence ID" value="NZ_CP012746.1"/>
</dbReference>
<dbReference type="Gene3D" id="3.40.50.1000">
    <property type="entry name" value="HAD superfamily/HAD-like"/>
    <property type="match status" value="1"/>
</dbReference>
<evidence type="ECO:0000256" key="9">
    <source>
        <dbReference type="ARBA" id="ARBA00022842"/>
    </source>
</evidence>
<sequence>MATALTAAERASRVKLMIFDVDGVLTDGSLLFTAEGDTMKAFNSMDGHGAKLLREAGIDTAIITGRKSGIVEKRAENLRIKHVYQGVEHKLAAFEALLKETGRTPEECGYMGDDWVDLAVMLKVGFAAAPANSHPEVIARAHWVSEARGGHGAVREVCDALLRAQGRYDALLAAACSGEVQRGLVG</sequence>
<dbReference type="CDD" id="cd01630">
    <property type="entry name" value="HAD_KDO-like"/>
    <property type="match status" value="1"/>
</dbReference>
<dbReference type="GO" id="GO:0019143">
    <property type="term" value="F:3-deoxy-manno-octulosonate-8-phosphatase activity"/>
    <property type="evidence" value="ECO:0007669"/>
    <property type="project" value="UniProtKB-EC"/>
</dbReference>
<evidence type="ECO:0000256" key="10">
    <source>
        <dbReference type="ARBA" id="ARBA00031051"/>
    </source>
</evidence>
<dbReference type="Pfam" id="PF08282">
    <property type="entry name" value="Hydrolase_3"/>
    <property type="match status" value="1"/>
</dbReference>
<comment type="similarity">
    <text evidence="3">Belongs to the KdsC family.</text>
</comment>
<evidence type="ECO:0000256" key="11">
    <source>
        <dbReference type="PIRSR" id="PIRSR006118-2"/>
    </source>
</evidence>
<dbReference type="PANTHER" id="PTHR21485">
    <property type="entry name" value="HAD SUPERFAMILY MEMBERS CMAS AND KDSC"/>
    <property type="match status" value="1"/>
</dbReference>
<dbReference type="InterPro" id="IPR010023">
    <property type="entry name" value="KdsC_fam"/>
</dbReference>
<dbReference type="NCBIfam" id="TIGR01670">
    <property type="entry name" value="KdsC-phosphatas"/>
    <property type="match status" value="1"/>
</dbReference>
<evidence type="ECO:0000256" key="8">
    <source>
        <dbReference type="ARBA" id="ARBA00022801"/>
    </source>
</evidence>
<dbReference type="InterPro" id="IPR023214">
    <property type="entry name" value="HAD_sf"/>
</dbReference>
<comment type="subunit">
    <text evidence="4">Homotetramer.</text>
</comment>